<accession>A0A0F9AIW7</accession>
<sequence>PAQLRALTYHAIWGGAKGVMFWWEKQANGSKIDTTDLWPVFPVLRGEIETILPVIRQGPPSFFVDAQTQEDNKRVDVLAKEYNGDPYLIVVNTEDSKVNVHLLFSPVL</sequence>
<name>A0A0F9AIW7_9ZZZZ</name>
<protein>
    <recommendedName>
        <fullName evidence="2">Glycoside hydrolase family 42 N-terminal domain-containing protein</fullName>
    </recommendedName>
</protein>
<dbReference type="AlphaFoldDB" id="A0A0F9AIW7"/>
<organism evidence="1">
    <name type="scientific">marine sediment metagenome</name>
    <dbReference type="NCBI Taxonomy" id="412755"/>
    <lineage>
        <taxon>unclassified sequences</taxon>
        <taxon>metagenomes</taxon>
        <taxon>ecological metagenomes</taxon>
    </lineage>
</organism>
<reference evidence="1" key="1">
    <citation type="journal article" date="2015" name="Nature">
        <title>Complex archaea that bridge the gap between prokaryotes and eukaryotes.</title>
        <authorList>
            <person name="Spang A."/>
            <person name="Saw J.H."/>
            <person name="Jorgensen S.L."/>
            <person name="Zaremba-Niedzwiedzka K."/>
            <person name="Martijn J."/>
            <person name="Lind A.E."/>
            <person name="van Eijk R."/>
            <person name="Schleper C."/>
            <person name="Guy L."/>
            <person name="Ettema T.J."/>
        </authorList>
    </citation>
    <scope>NUCLEOTIDE SEQUENCE</scope>
</reference>
<proteinExistence type="predicted"/>
<dbReference type="EMBL" id="LAZR01042523">
    <property type="protein sequence ID" value="KKL09340.1"/>
    <property type="molecule type" value="Genomic_DNA"/>
</dbReference>
<evidence type="ECO:0000313" key="1">
    <source>
        <dbReference type="EMBL" id="KKL09340.1"/>
    </source>
</evidence>
<evidence type="ECO:0008006" key="2">
    <source>
        <dbReference type="Google" id="ProtNLM"/>
    </source>
</evidence>
<comment type="caution">
    <text evidence="1">The sequence shown here is derived from an EMBL/GenBank/DDBJ whole genome shotgun (WGS) entry which is preliminary data.</text>
</comment>
<feature type="non-terminal residue" evidence="1">
    <location>
        <position position="1"/>
    </location>
</feature>
<gene>
    <name evidence="1" type="ORF">LCGC14_2566860</name>
</gene>